<keyword evidence="1" id="KW-1133">Transmembrane helix</keyword>
<dbReference type="GO" id="GO:0016787">
    <property type="term" value="F:hydrolase activity"/>
    <property type="evidence" value="ECO:0007669"/>
    <property type="project" value="UniProtKB-KW"/>
</dbReference>
<dbReference type="InterPro" id="IPR007404">
    <property type="entry name" value="YdjM-like"/>
</dbReference>
<keyword evidence="1" id="KW-0812">Transmembrane</keyword>
<keyword evidence="1" id="KW-0472">Membrane</keyword>
<dbReference type="EMBL" id="VHIQ01000003">
    <property type="protein sequence ID" value="TPV33997.1"/>
    <property type="molecule type" value="Genomic_DNA"/>
</dbReference>
<name>A0A506PLK6_9FLAO</name>
<keyword evidence="2" id="KW-0378">Hydrolase</keyword>
<dbReference type="PANTHER" id="PTHR40031">
    <property type="entry name" value="HYPOTHETICAL MEMBRANE SPANNING PROTEIN"/>
    <property type="match status" value="1"/>
</dbReference>
<feature type="transmembrane region" description="Helical" evidence="1">
    <location>
        <begin position="59"/>
        <end position="78"/>
    </location>
</feature>
<keyword evidence="3" id="KW-1185">Reference proteome</keyword>
<dbReference type="RefSeq" id="WP_140989894.1">
    <property type="nucleotide sequence ID" value="NZ_VHIQ01000003.1"/>
</dbReference>
<protein>
    <submittedName>
        <fullName evidence="2">Metal-dependent hydrolase</fullName>
    </submittedName>
</protein>
<dbReference type="Pfam" id="PF04307">
    <property type="entry name" value="YdjM"/>
    <property type="match status" value="1"/>
</dbReference>
<dbReference type="InterPro" id="IPR053170">
    <property type="entry name" value="Transcription_regulator"/>
</dbReference>
<evidence type="ECO:0000313" key="3">
    <source>
        <dbReference type="Proteomes" id="UP000317332"/>
    </source>
</evidence>
<evidence type="ECO:0000313" key="2">
    <source>
        <dbReference type="EMBL" id="TPV33997.1"/>
    </source>
</evidence>
<evidence type="ECO:0000256" key="1">
    <source>
        <dbReference type="SAM" id="Phobius"/>
    </source>
</evidence>
<proteinExistence type="predicted"/>
<feature type="transmembrane region" description="Helical" evidence="1">
    <location>
        <begin position="158"/>
        <end position="177"/>
    </location>
</feature>
<comment type="caution">
    <text evidence="2">The sequence shown here is derived from an EMBL/GenBank/DDBJ whole genome shotgun (WGS) entry which is preliminary data.</text>
</comment>
<feature type="transmembrane region" description="Helical" evidence="1">
    <location>
        <begin position="123"/>
        <end position="146"/>
    </location>
</feature>
<gene>
    <name evidence="2" type="ORF">FJ651_07515</name>
</gene>
<dbReference type="OrthoDB" id="9781927at2"/>
<reference evidence="2 3" key="1">
    <citation type="submission" date="2019-06" db="EMBL/GenBank/DDBJ databases">
        <title>Flavobacteriaceae Paucihalobacterium erythroidium CWB-1, complete genome.</title>
        <authorList>
            <person name="Wu S."/>
        </authorList>
    </citation>
    <scope>NUCLEOTIDE SEQUENCE [LARGE SCALE GENOMIC DNA]</scope>
    <source>
        <strain evidence="2 3">CWB-1</strain>
    </source>
</reference>
<sequence length="334" mass="38534">MDSLTQIVLGAAVGEAVLGKKVGNKAMFYGAIAGTIPDLDIVANLLTDAITAIEIHRGFTHSIFFSVVFAPIFGWLVSNIEKKSGLSWKHWSWLFFWALITHPILDGFTTWGTQFFWPFEYRVALKTIFVIDPLYTFPFLLFLILTMFQKRTSPKRRFYNRLGLTVSSSYLLITLILKGITYAKFEEALQEQQIAYNQLQTKPAPLNTVLWYANVETEDAFLIGDYSLFDSKPITFHSFPKNHHLLGDWIQNPNVKRLIKITENGWFTISKKKDQLYFNDLRFGLLNNNPKNPEFAFTYLLYEKEGIIYAKETEKNRGDAQKLLGDLWERVKGN</sequence>
<dbReference type="PANTHER" id="PTHR40031:SF1">
    <property type="entry name" value="MEMBRANE-BOUND METAL-DEPENDENT HYDROLASE"/>
    <property type="match status" value="1"/>
</dbReference>
<dbReference type="Proteomes" id="UP000317332">
    <property type="component" value="Unassembled WGS sequence"/>
</dbReference>
<accession>A0A506PLK6</accession>
<organism evidence="2 3">
    <name type="scientific">Paucihalobacter ruber</name>
    <dbReference type="NCBI Taxonomy" id="2567861"/>
    <lineage>
        <taxon>Bacteria</taxon>
        <taxon>Pseudomonadati</taxon>
        <taxon>Bacteroidota</taxon>
        <taxon>Flavobacteriia</taxon>
        <taxon>Flavobacteriales</taxon>
        <taxon>Flavobacteriaceae</taxon>
        <taxon>Paucihalobacter</taxon>
    </lineage>
</organism>
<dbReference type="AlphaFoldDB" id="A0A506PLK6"/>
<feature type="transmembrane region" description="Helical" evidence="1">
    <location>
        <begin position="90"/>
        <end position="111"/>
    </location>
</feature>